<evidence type="ECO:0000256" key="13">
    <source>
        <dbReference type="ARBA" id="ARBA00030071"/>
    </source>
</evidence>
<protein>
    <recommendedName>
        <fullName evidence="4">Cytochrome bo(3) ubiquinol oxidase subunit 4</fullName>
    </recommendedName>
    <alternativeName>
        <fullName evidence="16">Cytochrome o ubiquinol oxidase subunit 4</fullName>
    </alternativeName>
    <alternativeName>
        <fullName evidence="13">Oxidase bo(3) subunit 4</fullName>
    </alternativeName>
    <alternativeName>
        <fullName evidence="14">Ubiquinol oxidase polypeptide IV</fullName>
    </alternativeName>
    <alternativeName>
        <fullName evidence="15">Ubiquinol oxidase subunit 4</fullName>
    </alternativeName>
</protein>
<sequence>MSQPHDIHAHAASHDEHGGEHHAHEEGAHGSLRDYVIGFVLSVVLTAIPFWLVMGNVIQDSGTTALVILGLAVVQIVVQMVYFLHMNARSEGGWNMLALMFTVVLVVIVLAGSLWVMHHMNANMMPHMSTHDARVMP</sequence>
<keyword evidence="6" id="KW-1003">Cell membrane</keyword>
<evidence type="ECO:0000256" key="7">
    <source>
        <dbReference type="ARBA" id="ARBA00022692"/>
    </source>
</evidence>
<dbReference type="Pfam" id="PF03626">
    <property type="entry name" value="COX4_pro"/>
    <property type="match status" value="1"/>
</dbReference>
<evidence type="ECO:0000256" key="16">
    <source>
        <dbReference type="ARBA" id="ARBA00032185"/>
    </source>
</evidence>
<evidence type="ECO:0000256" key="10">
    <source>
        <dbReference type="ARBA" id="ARBA00023002"/>
    </source>
</evidence>
<evidence type="ECO:0000256" key="2">
    <source>
        <dbReference type="ARBA" id="ARBA00008079"/>
    </source>
</evidence>
<feature type="transmembrane region" description="Helical" evidence="18">
    <location>
        <begin position="96"/>
        <end position="117"/>
    </location>
</feature>
<evidence type="ECO:0000256" key="6">
    <source>
        <dbReference type="ARBA" id="ARBA00022475"/>
    </source>
</evidence>
<feature type="region of interest" description="Disordered" evidence="17">
    <location>
        <begin position="1"/>
        <end position="25"/>
    </location>
</feature>
<comment type="function">
    <text evidence="12">Cytochrome bo(3) ubiquinol terminal oxidase is the component of the aerobic respiratory chain of E.coli that predominates when cells are grown at high aeration. Has proton pump activity across the membrane in addition to electron transfer, pumping 2 protons/electron.</text>
</comment>
<keyword evidence="20" id="KW-1185">Reference proteome</keyword>
<evidence type="ECO:0000256" key="9">
    <source>
        <dbReference type="ARBA" id="ARBA00022989"/>
    </source>
</evidence>
<name>A0A562D0Y3_9GAMM</name>
<feature type="transmembrane region" description="Helical" evidence="18">
    <location>
        <begin position="35"/>
        <end position="53"/>
    </location>
</feature>
<evidence type="ECO:0000313" key="20">
    <source>
        <dbReference type="Proteomes" id="UP000321583"/>
    </source>
</evidence>
<evidence type="ECO:0000256" key="14">
    <source>
        <dbReference type="ARBA" id="ARBA00030211"/>
    </source>
</evidence>
<comment type="caution">
    <text evidence="19">The sequence shown here is derived from an EMBL/GenBank/DDBJ whole genome shotgun (WGS) entry which is preliminary data.</text>
</comment>
<comment type="subunit">
    <text evidence="3">Heterooctamer of two A chains, two B chains, two C chains and two D chains.</text>
</comment>
<dbReference type="GO" id="GO:0005886">
    <property type="term" value="C:plasma membrane"/>
    <property type="evidence" value="ECO:0007669"/>
    <property type="project" value="UniProtKB-SubCell"/>
</dbReference>
<dbReference type="GO" id="GO:0019646">
    <property type="term" value="P:aerobic electron transport chain"/>
    <property type="evidence" value="ECO:0007669"/>
    <property type="project" value="TreeGrafter"/>
</dbReference>
<dbReference type="GO" id="GO:0015990">
    <property type="term" value="P:electron transport coupled proton transport"/>
    <property type="evidence" value="ECO:0007669"/>
    <property type="project" value="InterPro"/>
</dbReference>
<gene>
    <name evidence="19" type="ORF">L613_008800000110</name>
</gene>
<dbReference type="AlphaFoldDB" id="A0A562D0Y3"/>
<dbReference type="NCBIfam" id="TIGR02847">
    <property type="entry name" value="CyoD"/>
    <property type="match status" value="1"/>
</dbReference>
<proteinExistence type="inferred from homology"/>
<dbReference type="RefSeq" id="WP_028914903.1">
    <property type="nucleotide sequence ID" value="NZ_VLJS01000122.1"/>
</dbReference>
<evidence type="ECO:0000256" key="15">
    <source>
        <dbReference type="ARBA" id="ARBA00031887"/>
    </source>
</evidence>
<dbReference type="GO" id="GO:0015078">
    <property type="term" value="F:proton transmembrane transporter activity"/>
    <property type="evidence" value="ECO:0007669"/>
    <property type="project" value="TreeGrafter"/>
</dbReference>
<dbReference type="InterPro" id="IPR050968">
    <property type="entry name" value="Cytochrome_c_oxidase_bac_sub4"/>
</dbReference>
<comment type="similarity">
    <text evidence="2">Belongs to the cytochrome c oxidase bacterial subunit 4 family.</text>
</comment>
<accession>A0A562D0Y3</accession>
<comment type="subcellular location">
    <subcellularLocation>
        <location evidence="1">Cell membrane</location>
        <topology evidence="1">Multi-pass membrane protein</topology>
    </subcellularLocation>
</comment>
<keyword evidence="11 18" id="KW-0472">Membrane</keyword>
<dbReference type="InterPro" id="IPR005171">
    <property type="entry name" value="Cyt_c_oxidase_su4_prok"/>
</dbReference>
<evidence type="ECO:0000256" key="12">
    <source>
        <dbReference type="ARBA" id="ARBA00025694"/>
    </source>
</evidence>
<keyword evidence="9 18" id="KW-1133">Transmembrane helix</keyword>
<evidence type="ECO:0000256" key="5">
    <source>
        <dbReference type="ARBA" id="ARBA00022448"/>
    </source>
</evidence>
<evidence type="ECO:0000256" key="8">
    <source>
        <dbReference type="ARBA" id="ARBA00022982"/>
    </source>
</evidence>
<evidence type="ECO:0000256" key="17">
    <source>
        <dbReference type="SAM" id="MobiDB-lite"/>
    </source>
</evidence>
<evidence type="ECO:0000256" key="3">
    <source>
        <dbReference type="ARBA" id="ARBA00011700"/>
    </source>
</evidence>
<evidence type="ECO:0000313" key="19">
    <source>
        <dbReference type="EMBL" id="TWH02881.1"/>
    </source>
</evidence>
<evidence type="ECO:0000256" key="4">
    <source>
        <dbReference type="ARBA" id="ARBA00014689"/>
    </source>
</evidence>
<organism evidence="19 20">
    <name type="scientific">Pseudoxanthomonas taiwanensis J19</name>
    <dbReference type="NCBI Taxonomy" id="935569"/>
    <lineage>
        <taxon>Bacteria</taxon>
        <taxon>Pseudomonadati</taxon>
        <taxon>Pseudomonadota</taxon>
        <taxon>Gammaproteobacteria</taxon>
        <taxon>Lysobacterales</taxon>
        <taxon>Lysobacteraceae</taxon>
        <taxon>Pseudoxanthomonas</taxon>
    </lineage>
</organism>
<dbReference type="EMBL" id="VLJS01000122">
    <property type="protein sequence ID" value="TWH02881.1"/>
    <property type="molecule type" value="Genomic_DNA"/>
</dbReference>
<dbReference type="Proteomes" id="UP000321583">
    <property type="component" value="Unassembled WGS sequence"/>
</dbReference>
<evidence type="ECO:0000256" key="11">
    <source>
        <dbReference type="ARBA" id="ARBA00023136"/>
    </source>
</evidence>
<reference evidence="19 20" key="1">
    <citation type="submission" date="2019-07" db="EMBL/GenBank/DDBJ databases">
        <title>Genome sequencing of lignin-degrading bacterial isolates.</title>
        <authorList>
            <person name="Gladden J."/>
        </authorList>
    </citation>
    <scope>NUCLEOTIDE SEQUENCE [LARGE SCALE GENOMIC DNA]</scope>
    <source>
        <strain evidence="19 20">J19</strain>
    </source>
</reference>
<keyword evidence="8" id="KW-0249">Electron transport</keyword>
<dbReference type="PANTHER" id="PTHR36835:SF1">
    <property type="entry name" value="CYTOCHROME BO(3) UBIQUINOL OXIDASE SUBUNIT 4"/>
    <property type="match status" value="1"/>
</dbReference>
<dbReference type="GO" id="GO:0009486">
    <property type="term" value="F:cytochrome bo3 ubiquinol oxidase activity"/>
    <property type="evidence" value="ECO:0007669"/>
    <property type="project" value="InterPro"/>
</dbReference>
<dbReference type="InterPro" id="IPR014210">
    <property type="entry name" value="Cyt_o_ubiqinol_oxidase_su4"/>
</dbReference>
<dbReference type="OrthoDB" id="2375888at2"/>
<feature type="transmembrane region" description="Helical" evidence="18">
    <location>
        <begin position="65"/>
        <end position="84"/>
    </location>
</feature>
<keyword evidence="7 18" id="KW-0812">Transmembrane</keyword>
<dbReference type="PANTHER" id="PTHR36835">
    <property type="entry name" value="CYTOCHROME BO(3) UBIQUINOL OXIDASE SUBUNIT 4"/>
    <property type="match status" value="1"/>
</dbReference>
<keyword evidence="5" id="KW-0813">Transport</keyword>
<keyword evidence="10" id="KW-0560">Oxidoreductase</keyword>
<evidence type="ECO:0000256" key="18">
    <source>
        <dbReference type="SAM" id="Phobius"/>
    </source>
</evidence>
<evidence type="ECO:0000256" key="1">
    <source>
        <dbReference type="ARBA" id="ARBA00004651"/>
    </source>
</evidence>
<dbReference type="GO" id="GO:0009319">
    <property type="term" value="C:cytochrome o ubiquinol oxidase complex"/>
    <property type="evidence" value="ECO:0007669"/>
    <property type="project" value="TreeGrafter"/>
</dbReference>